<evidence type="ECO:0000256" key="3">
    <source>
        <dbReference type="ARBA" id="ARBA00022917"/>
    </source>
</evidence>
<evidence type="ECO:0000313" key="7">
    <source>
        <dbReference type="EMBL" id="KKW06502.1"/>
    </source>
</evidence>
<dbReference type="GO" id="GO:0003743">
    <property type="term" value="F:translation initiation factor activity"/>
    <property type="evidence" value="ECO:0007669"/>
    <property type="project" value="UniProtKB-UniRule"/>
</dbReference>
<name>A0A0G1XV76_9BACT</name>
<protein>
    <recommendedName>
        <fullName evidence="4">Translation initiation factor IF-3</fullName>
    </recommendedName>
</protein>
<dbReference type="EMBL" id="LCPV01000034">
    <property type="protein sequence ID" value="KKW06502.1"/>
    <property type="molecule type" value="Genomic_DNA"/>
</dbReference>
<dbReference type="PANTHER" id="PTHR10938:SF0">
    <property type="entry name" value="TRANSLATION INITIATION FACTOR IF-3, MITOCHONDRIAL"/>
    <property type="match status" value="1"/>
</dbReference>
<dbReference type="InterPro" id="IPR036787">
    <property type="entry name" value="T_IF-3_N_sf"/>
</dbReference>
<dbReference type="Pfam" id="PF05198">
    <property type="entry name" value="IF3_N"/>
    <property type="match status" value="1"/>
</dbReference>
<evidence type="ECO:0000256" key="4">
    <source>
        <dbReference type="NCBIfam" id="TIGR00168"/>
    </source>
</evidence>
<dbReference type="NCBIfam" id="TIGR00168">
    <property type="entry name" value="infC"/>
    <property type="match status" value="1"/>
</dbReference>
<reference evidence="7 8" key="1">
    <citation type="journal article" date="2015" name="Nature">
        <title>rRNA introns, odd ribosomes, and small enigmatic genomes across a large radiation of phyla.</title>
        <authorList>
            <person name="Brown C.T."/>
            <person name="Hug L.A."/>
            <person name="Thomas B.C."/>
            <person name="Sharon I."/>
            <person name="Castelle C.J."/>
            <person name="Singh A."/>
            <person name="Wilkins M.J."/>
            <person name="Williams K.H."/>
            <person name="Banfield J.F."/>
        </authorList>
    </citation>
    <scope>NUCLEOTIDE SEQUENCE [LARGE SCALE GENOMIC DNA]</scope>
</reference>
<dbReference type="InterPro" id="IPR036788">
    <property type="entry name" value="T_IF-3_C_sf"/>
</dbReference>
<dbReference type="GO" id="GO:0032790">
    <property type="term" value="P:ribosome disassembly"/>
    <property type="evidence" value="ECO:0007669"/>
    <property type="project" value="TreeGrafter"/>
</dbReference>
<dbReference type="Gene3D" id="3.10.20.80">
    <property type="entry name" value="Translation initiation factor 3 (IF-3), N-terminal domain"/>
    <property type="match status" value="1"/>
</dbReference>
<dbReference type="InterPro" id="IPR001288">
    <property type="entry name" value="Translation_initiation_fac_3"/>
</dbReference>
<organism evidence="7 8">
    <name type="scientific">Candidatus Kaiserbacteria bacterium GW2011_GWC2_49_12</name>
    <dbReference type="NCBI Taxonomy" id="1618675"/>
    <lineage>
        <taxon>Bacteria</taxon>
        <taxon>Candidatus Kaiseribacteriota</taxon>
    </lineage>
</organism>
<keyword evidence="3" id="KW-0648">Protein biosynthesis</keyword>
<comment type="caution">
    <text evidence="7">The sequence shown here is derived from an EMBL/GenBank/DDBJ whole genome shotgun (WGS) entry which is preliminary data.</text>
</comment>
<dbReference type="PATRIC" id="fig|1618675.3.peg.469"/>
<evidence type="ECO:0000256" key="2">
    <source>
        <dbReference type="ARBA" id="ARBA00022540"/>
    </source>
</evidence>
<feature type="compositionally biased region" description="Low complexity" evidence="5">
    <location>
        <begin position="218"/>
        <end position="234"/>
    </location>
</feature>
<evidence type="ECO:0000256" key="5">
    <source>
        <dbReference type="SAM" id="MobiDB-lite"/>
    </source>
</evidence>
<dbReference type="AlphaFoldDB" id="A0A0G1XV76"/>
<gene>
    <name evidence="7" type="ORF">UY39_C0034G0007</name>
</gene>
<dbReference type="SUPFAM" id="SSF54364">
    <property type="entry name" value="Translation initiation factor IF3, N-terminal domain"/>
    <property type="match status" value="1"/>
</dbReference>
<feature type="region of interest" description="Disordered" evidence="5">
    <location>
        <begin position="207"/>
        <end position="247"/>
    </location>
</feature>
<dbReference type="PANTHER" id="PTHR10938">
    <property type="entry name" value="TRANSLATION INITIATION FACTOR IF-3"/>
    <property type="match status" value="1"/>
</dbReference>
<evidence type="ECO:0000256" key="1">
    <source>
        <dbReference type="ARBA" id="ARBA00005439"/>
    </source>
</evidence>
<keyword evidence="2 7" id="KW-0396">Initiation factor</keyword>
<dbReference type="FunFam" id="3.10.20.80:FF:000001">
    <property type="entry name" value="Translation initiation factor IF-3"/>
    <property type="match status" value="1"/>
</dbReference>
<dbReference type="Proteomes" id="UP000034589">
    <property type="component" value="Unassembled WGS sequence"/>
</dbReference>
<dbReference type="InterPro" id="IPR019814">
    <property type="entry name" value="Translation_initiation_fac_3_N"/>
</dbReference>
<accession>A0A0G1XV76</accession>
<dbReference type="GO" id="GO:0043022">
    <property type="term" value="F:ribosome binding"/>
    <property type="evidence" value="ECO:0007669"/>
    <property type="project" value="TreeGrafter"/>
</dbReference>
<proteinExistence type="inferred from homology"/>
<sequence>MCAVFTKNKIRIIIRSHVGSVSFLPLMGFTKYTSQAEKVRVRMNEGIRAREVRVIGPEGQNIGVMPTADAILKAREAGLDLIEISPNAVPPVAKITDYGKFKYEQKKKEKDVKSKAHVTETKVTQVKIGTSERDMHIKASKAAAWLREGHRAKVDLFLWGRYKYMDFEFLKGRLERFLAIIPESYRIAEDIQKSPKGLSVIIERLPASQTRQAGNPSAAKNTAQTTKKNTAQKTEPALPAELKGEDV</sequence>
<comment type="similarity">
    <text evidence="1">Belongs to the IF-3 family.</text>
</comment>
<dbReference type="SUPFAM" id="SSF55200">
    <property type="entry name" value="Translation initiation factor IF3, C-terminal domain"/>
    <property type="match status" value="1"/>
</dbReference>
<dbReference type="Gene3D" id="3.30.110.10">
    <property type="entry name" value="Translation initiation factor 3 (IF-3), C-terminal domain"/>
    <property type="match status" value="1"/>
</dbReference>
<feature type="domain" description="Translation initiation factor 3 N-terminal" evidence="6">
    <location>
        <begin position="43"/>
        <end position="111"/>
    </location>
</feature>
<evidence type="ECO:0000313" key="8">
    <source>
        <dbReference type="Proteomes" id="UP000034589"/>
    </source>
</evidence>
<evidence type="ECO:0000259" key="6">
    <source>
        <dbReference type="Pfam" id="PF05198"/>
    </source>
</evidence>